<dbReference type="InterPro" id="IPR036163">
    <property type="entry name" value="HMA_dom_sf"/>
</dbReference>
<evidence type="ECO:0000313" key="2">
    <source>
        <dbReference type="EMBL" id="MFC6724567.1"/>
    </source>
</evidence>
<dbReference type="SUPFAM" id="SSF55008">
    <property type="entry name" value="HMA, heavy metal-associated domain"/>
    <property type="match status" value="1"/>
</dbReference>
<comment type="caution">
    <text evidence="2">The sequence shown here is derived from an EMBL/GenBank/DDBJ whole genome shotgun (WGS) entry which is preliminary data.</text>
</comment>
<evidence type="ECO:0000313" key="3">
    <source>
        <dbReference type="Proteomes" id="UP001596328"/>
    </source>
</evidence>
<evidence type="ECO:0000259" key="1">
    <source>
        <dbReference type="PROSITE" id="PS50846"/>
    </source>
</evidence>
<protein>
    <submittedName>
        <fullName evidence="2">Heavy-metal-associated domain-containing protein</fullName>
    </submittedName>
</protein>
<dbReference type="Gene3D" id="3.30.70.100">
    <property type="match status" value="1"/>
</dbReference>
<dbReference type="PROSITE" id="PS50846">
    <property type="entry name" value="HMA_2"/>
    <property type="match status" value="1"/>
</dbReference>
<gene>
    <name evidence="2" type="ORF">ACFQE1_09310</name>
</gene>
<feature type="domain" description="HMA" evidence="1">
    <location>
        <begin position="2"/>
        <end position="67"/>
    </location>
</feature>
<proteinExistence type="predicted"/>
<dbReference type="Pfam" id="PF00403">
    <property type="entry name" value="HMA"/>
    <property type="match status" value="1"/>
</dbReference>
<name>A0ABD5S0W8_9EURY</name>
<dbReference type="CDD" id="cd00371">
    <property type="entry name" value="HMA"/>
    <property type="match status" value="1"/>
</dbReference>
<organism evidence="2 3">
    <name type="scientific">Halobium palmae</name>
    <dbReference type="NCBI Taxonomy" id="1776492"/>
    <lineage>
        <taxon>Archaea</taxon>
        <taxon>Methanobacteriati</taxon>
        <taxon>Methanobacteriota</taxon>
        <taxon>Stenosarchaea group</taxon>
        <taxon>Halobacteria</taxon>
        <taxon>Halobacteriales</taxon>
        <taxon>Haloferacaceae</taxon>
        <taxon>Halobium</taxon>
    </lineage>
</organism>
<reference evidence="2 3" key="1">
    <citation type="journal article" date="2019" name="Int. J. Syst. Evol. Microbiol.">
        <title>The Global Catalogue of Microorganisms (GCM) 10K type strain sequencing project: providing services to taxonomists for standard genome sequencing and annotation.</title>
        <authorList>
            <consortium name="The Broad Institute Genomics Platform"/>
            <consortium name="The Broad Institute Genome Sequencing Center for Infectious Disease"/>
            <person name="Wu L."/>
            <person name="Ma J."/>
        </authorList>
    </citation>
    <scope>NUCLEOTIDE SEQUENCE [LARGE SCALE GENOMIC DNA]</scope>
    <source>
        <strain evidence="2 3">NBRC 111368</strain>
    </source>
</reference>
<keyword evidence="3" id="KW-1185">Reference proteome</keyword>
<accession>A0ABD5S0W8</accession>
<dbReference type="AlphaFoldDB" id="A0ABD5S0W8"/>
<dbReference type="Proteomes" id="UP001596328">
    <property type="component" value="Unassembled WGS sequence"/>
</dbReference>
<sequence length="70" mass="7367">MESYTLHVDGMSCTGCEAAITSELQSLGHVTGVEADRRTGTVEFKTADTDGISAVGSAIEELGYEVIVRT</sequence>
<dbReference type="EMBL" id="JBHSWU010000216">
    <property type="protein sequence ID" value="MFC6724567.1"/>
    <property type="molecule type" value="Genomic_DNA"/>
</dbReference>
<dbReference type="InterPro" id="IPR006121">
    <property type="entry name" value="HMA_dom"/>
</dbReference>